<sequence length="60" mass="6857">MSQSNLYHPFRTSYKDEVKDLPASRVPSASQRKAKAVRDRIEEIQEQKAFEAVFGELGSE</sequence>
<proteinExistence type="predicted"/>
<evidence type="ECO:0000313" key="1">
    <source>
        <dbReference type="EMBL" id="CAH1534296.1"/>
    </source>
</evidence>
<evidence type="ECO:0000313" key="2">
    <source>
        <dbReference type="Proteomes" id="UP001295420"/>
    </source>
</evidence>
<gene>
    <name evidence="1" type="ORF">THF1D04_370017</name>
</gene>
<accession>A0AAU9Q935</accession>
<dbReference type="AlphaFoldDB" id="A0AAU9Q935"/>
<dbReference type="EMBL" id="CAKMTQ010000031">
    <property type="protein sequence ID" value="CAH1534296.1"/>
    <property type="molecule type" value="Genomic_DNA"/>
</dbReference>
<dbReference type="RefSeq" id="WP_409931509.1">
    <property type="nucleotide sequence ID" value="NZ_CAKMTQ010000031.1"/>
</dbReference>
<protein>
    <submittedName>
        <fullName evidence="1">Uncharacterized protein</fullName>
    </submittedName>
</protein>
<organism evidence="1 2">
    <name type="scientific">Vibrio owensii</name>
    <dbReference type="NCBI Taxonomy" id="696485"/>
    <lineage>
        <taxon>Bacteria</taxon>
        <taxon>Pseudomonadati</taxon>
        <taxon>Pseudomonadota</taxon>
        <taxon>Gammaproteobacteria</taxon>
        <taxon>Vibrionales</taxon>
        <taxon>Vibrionaceae</taxon>
        <taxon>Vibrio</taxon>
    </lineage>
</organism>
<name>A0AAU9Q935_9VIBR</name>
<reference evidence="1" key="1">
    <citation type="submission" date="2022-01" db="EMBL/GenBank/DDBJ databases">
        <authorList>
            <person name="Lagorce A."/>
        </authorList>
    </citation>
    <scope>NUCLEOTIDE SEQUENCE</scope>
    <source>
        <strain evidence="1">Th15_F1_D04</strain>
    </source>
</reference>
<dbReference type="Proteomes" id="UP001295420">
    <property type="component" value="Unassembled WGS sequence"/>
</dbReference>
<comment type="caution">
    <text evidence="1">The sequence shown here is derived from an EMBL/GenBank/DDBJ whole genome shotgun (WGS) entry which is preliminary data.</text>
</comment>